<dbReference type="KEGG" id="hazt:108680130"/>
<protein>
    <submittedName>
        <fullName evidence="3">Uncharacterized protein LOC108680130</fullName>
    </submittedName>
</protein>
<evidence type="ECO:0000256" key="1">
    <source>
        <dbReference type="SAM" id="Phobius"/>
    </source>
</evidence>
<dbReference type="Proteomes" id="UP000694843">
    <property type="component" value="Unplaced"/>
</dbReference>
<dbReference type="OrthoDB" id="6352659at2759"/>
<sequence>MGVEAITNSTDAILTNLESGIQQFAVDPLAAIKAIDFQTVALVGVGILFVVFLVDLIAYIFALYKGNEEEFTPYSRSIAVMAADAWDNRRHNEIAHYYDPYVRSRSLENVTPVLDAISRAIKMWT</sequence>
<dbReference type="GeneID" id="108680130"/>
<proteinExistence type="predicted"/>
<organism evidence="2 3">
    <name type="scientific">Hyalella azteca</name>
    <name type="common">Amphipod</name>
    <dbReference type="NCBI Taxonomy" id="294128"/>
    <lineage>
        <taxon>Eukaryota</taxon>
        <taxon>Metazoa</taxon>
        <taxon>Ecdysozoa</taxon>
        <taxon>Arthropoda</taxon>
        <taxon>Crustacea</taxon>
        <taxon>Multicrustacea</taxon>
        <taxon>Malacostraca</taxon>
        <taxon>Eumalacostraca</taxon>
        <taxon>Peracarida</taxon>
        <taxon>Amphipoda</taxon>
        <taxon>Senticaudata</taxon>
        <taxon>Talitrida</taxon>
        <taxon>Talitroidea</taxon>
        <taxon>Hyalellidae</taxon>
        <taxon>Hyalella</taxon>
    </lineage>
</organism>
<gene>
    <name evidence="3" type="primary">LOC108680130</name>
</gene>
<keyword evidence="1" id="KW-0812">Transmembrane</keyword>
<accession>A0A8B7PEF6</accession>
<evidence type="ECO:0000313" key="2">
    <source>
        <dbReference type="Proteomes" id="UP000694843"/>
    </source>
</evidence>
<evidence type="ECO:0000313" key="3">
    <source>
        <dbReference type="RefSeq" id="XP_018024390.1"/>
    </source>
</evidence>
<dbReference type="AlphaFoldDB" id="A0A8B7PEF6"/>
<dbReference type="RefSeq" id="XP_018024390.1">
    <property type="nucleotide sequence ID" value="XM_018168901.2"/>
</dbReference>
<feature type="transmembrane region" description="Helical" evidence="1">
    <location>
        <begin position="40"/>
        <end position="64"/>
    </location>
</feature>
<keyword evidence="1" id="KW-0472">Membrane</keyword>
<reference evidence="3" key="1">
    <citation type="submission" date="2025-08" db="UniProtKB">
        <authorList>
            <consortium name="RefSeq"/>
        </authorList>
    </citation>
    <scope>IDENTIFICATION</scope>
    <source>
        <tissue evidence="3">Whole organism</tissue>
    </source>
</reference>
<keyword evidence="2" id="KW-1185">Reference proteome</keyword>
<name>A0A8B7PEF6_HYAAZ</name>
<keyword evidence="1" id="KW-1133">Transmembrane helix</keyword>